<evidence type="ECO:0000313" key="3">
    <source>
        <dbReference type="Proteomes" id="UP001642409"/>
    </source>
</evidence>
<gene>
    <name evidence="1" type="ORF">HINF_LOCUS14791</name>
    <name evidence="2" type="ORF">HINF_LOCUS1702</name>
</gene>
<reference evidence="1" key="1">
    <citation type="submission" date="2023-06" db="EMBL/GenBank/DDBJ databases">
        <authorList>
            <person name="Kurt Z."/>
        </authorList>
    </citation>
    <scope>NUCLEOTIDE SEQUENCE</scope>
</reference>
<dbReference type="AlphaFoldDB" id="A0AA86TSM3"/>
<accession>A0AA86TSM3</accession>
<evidence type="ECO:0000313" key="1">
    <source>
        <dbReference type="EMBL" id="CAI9927146.1"/>
    </source>
</evidence>
<reference evidence="2 3" key="2">
    <citation type="submission" date="2024-07" db="EMBL/GenBank/DDBJ databases">
        <authorList>
            <person name="Akdeniz Z."/>
        </authorList>
    </citation>
    <scope>NUCLEOTIDE SEQUENCE [LARGE SCALE GENOMIC DNA]</scope>
</reference>
<dbReference type="EMBL" id="CAXDID020000003">
    <property type="protein sequence ID" value="CAL5972032.1"/>
    <property type="molecule type" value="Genomic_DNA"/>
</dbReference>
<dbReference type="Proteomes" id="UP001642409">
    <property type="component" value="Unassembled WGS sequence"/>
</dbReference>
<organism evidence="1">
    <name type="scientific">Hexamita inflata</name>
    <dbReference type="NCBI Taxonomy" id="28002"/>
    <lineage>
        <taxon>Eukaryota</taxon>
        <taxon>Metamonada</taxon>
        <taxon>Diplomonadida</taxon>
        <taxon>Hexamitidae</taxon>
        <taxon>Hexamitinae</taxon>
        <taxon>Hexamita</taxon>
    </lineage>
</organism>
<protein>
    <submittedName>
        <fullName evidence="2">Hypothetical_protein</fullName>
    </submittedName>
</protein>
<keyword evidence="3" id="KW-1185">Reference proteome</keyword>
<evidence type="ECO:0000313" key="2">
    <source>
        <dbReference type="EMBL" id="CAL5972032.1"/>
    </source>
</evidence>
<name>A0AA86TSM3_9EUKA</name>
<sequence>MFIYTELAQHSSVQISMNYVNVFAVFGFNQNVQVVQDCVMNVSVQFQVVTAALVCIKCDLIVQISTLVFIASGQRVSSVLLESQDMLVINDTTIQYRFNSSNASGVINQIQALMTTFTFNNVYLSGFNFIKSPYNGYLVSHLNMDMILDSKNFVTCVEEEVQSIGKSSYTFKLSEPTSSQCASICPANLHVAYGVCIDKLILGYLLPDFSFSCIAPFYFNGVSCVCQEGHVLKGLVCISIIGELERIQNQIDSNFLQLEQWVSQNVSSIRESIESNYSSLESQLKINLHNLQHNLDNNNSVLNQIYQNIQSQANFDYQDAVNTTILDLKAYIVSNVSQVTQIYVDKSELQYKQFNSSIIELQQMIHNNFTQLNILNQDTNTIISTQLLNNYSNTTTKIDQLNKYISDSIETILNDQQFQQQQLEQYIQLNVSELNQQALNQLNPLNISINDFIVNIIDLDQIVQNSMNTIISNLNQQFTQISNNIKNTNLRFSYIQQEIQELDSVDKDLLSQLDQIQFQNVYFIDTGKDDGKKVEICYKDSEGDVCLPPTK</sequence>
<dbReference type="EMBL" id="CATOUU010000380">
    <property type="protein sequence ID" value="CAI9927146.1"/>
    <property type="molecule type" value="Genomic_DNA"/>
</dbReference>
<proteinExistence type="predicted"/>
<comment type="caution">
    <text evidence="1">The sequence shown here is derived from an EMBL/GenBank/DDBJ whole genome shotgun (WGS) entry which is preliminary data.</text>
</comment>